<dbReference type="InterPro" id="IPR013568">
    <property type="entry name" value="SEFIR_dom"/>
</dbReference>
<evidence type="ECO:0000256" key="1">
    <source>
        <dbReference type="SAM" id="MobiDB-lite"/>
    </source>
</evidence>
<dbReference type="PROSITE" id="PS51534">
    <property type="entry name" value="SEFIR"/>
    <property type="match status" value="1"/>
</dbReference>
<dbReference type="Pfam" id="PF08357">
    <property type="entry name" value="SEFIR"/>
    <property type="match status" value="1"/>
</dbReference>
<comment type="caution">
    <text evidence="3">The sequence shown here is derived from an EMBL/GenBank/DDBJ whole genome shotgun (WGS) entry which is preliminary data.</text>
</comment>
<organism evidence="3 4">
    <name type="scientific">Phytohabitans kaempferiae</name>
    <dbReference type="NCBI Taxonomy" id="1620943"/>
    <lineage>
        <taxon>Bacteria</taxon>
        <taxon>Bacillati</taxon>
        <taxon>Actinomycetota</taxon>
        <taxon>Actinomycetes</taxon>
        <taxon>Micromonosporales</taxon>
        <taxon>Micromonosporaceae</taxon>
    </lineage>
</organism>
<dbReference type="Gene3D" id="3.40.50.11530">
    <property type="match status" value="1"/>
</dbReference>
<dbReference type="Proteomes" id="UP001589867">
    <property type="component" value="Unassembled WGS sequence"/>
</dbReference>
<dbReference type="Pfam" id="PF19956">
    <property type="entry name" value="EAD2"/>
    <property type="match status" value="1"/>
</dbReference>
<dbReference type="InterPro" id="IPR045431">
    <property type="entry name" value="EAD2"/>
</dbReference>
<sequence length="294" mass="31252">MSDAGRSRRVFVSYAHESPAHIEQVRQLWTLLLENGVDARLDLPATAERQDWPLWMMEQLRHADYVVVVASPAYRRRADGEAAADEGRGVQFEGALLREQLYADRPTWTRKILPVILPGQSEDGIPIFLGPATGTSYPVKELSATGLEELVRVITGQPAVVAPPLAPPPALPPAPPLPAPPAPPPPAPPPAAAPTAGSPLDELSAIADAFGELPEFGSAQGRHQILLLLPPQIRGAINDMPNARMHTISIVQTCARFGPAGQAALLAILRAALPAGDPAVQRATDLITAATLFD</sequence>
<dbReference type="SUPFAM" id="SSF52200">
    <property type="entry name" value="Toll/Interleukin receptor TIR domain"/>
    <property type="match status" value="1"/>
</dbReference>
<dbReference type="InterPro" id="IPR035897">
    <property type="entry name" value="Toll_tir_struct_dom_sf"/>
</dbReference>
<evidence type="ECO:0000313" key="3">
    <source>
        <dbReference type="EMBL" id="MFC0533306.1"/>
    </source>
</evidence>
<reference evidence="3 4" key="1">
    <citation type="submission" date="2024-09" db="EMBL/GenBank/DDBJ databases">
        <authorList>
            <person name="Sun Q."/>
            <person name="Mori K."/>
        </authorList>
    </citation>
    <scope>NUCLEOTIDE SEQUENCE [LARGE SCALE GENOMIC DNA]</scope>
    <source>
        <strain evidence="3 4">TBRC 3947</strain>
    </source>
</reference>
<keyword evidence="4" id="KW-1185">Reference proteome</keyword>
<evidence type="ECO:0000313" key="4">
    <source>
        <dbReference type="Proteomes" id="UP001589867"/>
    </source>
</evidence>
<accession>A0ABV6MEZ5</accession>
<dbReference type="RefSeq" id="WP_377260734.1">
    <property type="nucleotide sequence ID" value="NZ_JBHLUH010000080.1"/>
</dbReference>
<feature type="compositionally biased region" description="Pro residues" evidence="1">
    <location>
        <begin position="171"/>
        <end position="192"/>
    </location>
</feature>
<dbReference type="EMBL" id="JBHLUH010000080">
    <property type="protein sequence ID" value="MFC0533306.1"/>
    <property type="molecule type" value="Genomic_DNA"/>
</dbReference>
<name>A0ABV6MEZ5_9ACTN</name>
<evidence type="ECO:0000259" key="2">
    <source>
        <dbReference type="PROSITE" id="PS51534"/>
    </source>
</evidence>
<feature type="domain" description="SEFIR" evidence="2">
    <location>
        <begin position="7"/>
        <end position="146"/>
    </location>
</feature>
<gene>
    <name evidence="3" type="ORF">ACFFIA_37430</name>
</gene>
<proteinExistence type="predicted"/>
<protein>
    <submittedName>
        <fullName evidence="3">SEFIR domain-containing protein</fullName>
    </submittedName>
</protein>
<feature type="region of interest" description="Disordered" evidence="1">
    <location>
        <begin position="171"/>
        <end position="198"/>
    </location>
</feature>